<evidence type="ECO:0000313" key="4">
    <source>
        <dbReference type="Proteomes" id="UP000657385"/>
    </source>
</evidence>
<proteinExistence type="predicted"/>
<evidence type="ECO:0000256" key="2">
    <source>
        <dbReference type="SAM" id="Phobius"/>
    </source>
</evidence>
<dbReference type="AlphaFoldDB" id="A0A931BCD7"/>
<dbReference type="RefSeq" id="WP_196195996.1">
    <property type="nucleotide sequence ID" value="NZ_JADPRT010000009.1"/>
</dbReference>
<name>A0A931BCD7_9ACTN</name>
<accession>A0A931BCD7</accession>
<keyword evidence="2" id="KW-1133">Transmembrane helix</keyword>
<gene>
    <name evidence="3" type="ORF">I2501_22785</name>
</gene>
<feature type="compositionally biased region" description="Low complexity" evidence="1">
    <location>
        <begin position="8"/>
        <end position="22"/>
    </location>
</feature>
<keyword evidence="2" id="KW-0812">Transmembrane</keyword>
<feature type="region of interest" description="Disordered" evidence="1">
    <location>
        <begin position="1"/>
        <end position="42"/>
    </location>
</feature>
<evidence type="ECO:0000313" key="3">
    <source>
        <dbReference type="EMBL" id="MBF9070845.1"/>
    </source>
</evidence>
<reference evidence="3" key="1">
    <citation type="submission" date="2020-11" db="EMBL/GenBank/DDBJ databases">
        <title>Isolation and identification of active actinomycetes.</title>
        <authorList>
            <person name="Yu B."/>
        </authorList>
    </citation>
    <scope>NUCLEOTIDE SEQUENCE</scope>
    <source>
        <strain evidence="3">NEAU-YB345</strain>
    </source>
</reference>
<feature type="transmembrane region" description="Helical" evidence="2">
    <location>
        <begin position="48"/>
        <end position="70"/>
    </location>
</feature>
<dbReference type="EMBL" id="JADPRT010000009">
    <property type="protein sequence ID" value="MBF9070845.1"/>
    <property type="molecule type" value="Genomic_DNA"/>
</dbReference>
<protein>
    <submittedName>
        <fullName evidence="3">Uncharacterized protein</fullName>
    </submittedName>
</protein>
<organism evidence="3 4">
    <name type="scientific">Streptacidiphilus fuscans</name>
    <dbReference type="NCBI Taxonomy" id="2789292"/>
    <lineage>
        <taxon>Bacteria</taxon>
        <taxon>Bacillati</taxon>
        <taxon>Actinomycetota</taxon>
        <taxon>Actinomycetes</taxon>
        <taxon>Kitasatosporales</taxon>
        <taxon>Streptomycetaceae</taxon>
        <taxon>Streptacidiphilus</taxon>
    </lineage>
</organism>
<keyword evidence="4" id="KW-1185">Reference proteome</keyword>
<sequence>MSTPVPGPSAVDPDDVPAVPASTPSEVTGAAEPPKPPKQRRRWTRGQLAALITGALVLGIAGGGGIGYAIQAGRPATPLPPLVGAAPQYPAARGAAPALSASEDDAVRTDGDLTALLVPPPSGSKPWDVPDTPDGWLSLSSYAINYTNPGSEFRYLITNGFRRAAEVQWVQNGDQNVSVRLMQFQKSDEAQLKTAMEGQLSYSTTDTGVSAAIVPGTSDSGVYAGTKSHSDGNGGSYYQGVGYAIHGDIMVEIFADSPNSVPQSVVMSIMQSQLERL</sequence>
<evidence type="ECO:0000256" key="1">
    <source>
        <dbReference type="SAM" id="MobiDB-lite"/>
    </source>
</evidence>
<keyword evidence="2" id="KW-0472">Membrane</keyword>
<dbReference type="Proteomes" id="UP000657385">
    <property type="component" value="Unassembled WGS sequence"/>
</dbReference>
<comment type="caution">
    <text evidence="3">The sequence shown here is derived from an EMBL/GenBank/DDBJ whole genome shotgun (WGS) entry which is preliminary data.</text>
</comment>